<feature type="domain" description="NAC" evidence="6">
    <location>
        <begin position="6"/>
        <end position="154"/>
    </location>
</feature>
<dbReference type="Proteomes" id="UP001179952">
    <property type="component" value="Unassembled WGS sequence"/>
</dbReference>
<dbReference type="InterPro" id="IPR003441">
    <property type="entry name" value="NAC-dom"/>
</dbReference>
<dbReference type="InterPro" id="IPR036093">
    <property type="entry name" value="NAC_dom_sf"/>
</dbReference>
<evidence type="ECO:0000256" key="4">
    <source>
        <dbReference type="ARBA" id="ARBA00023163"/>
    </source>
</evidence>
<evidence type="ECO:0000313" key="8">
    <source>
        <dbReference type="Proteomes" id="UP001179952"/>
    </source>
</evidence>
<name>A0AAV9BRY1_ACOGR</name>
<dbReference type="PANTHER" id="PTHR31744:SF210">
    <property type="entry name" value="NAC DOMAIN-CONTAINING PROTEIN 86-LIKE"/>
    <property type="match status" value="1"/>
</dbReference>
<dbReference type="PROSITE" id="PS51005">
    <property type="entry name" value="NAC"/>
    <property type="match status" value="1"/>
</dbReference>
<evidence type="ECO:0000256" key="3">
    <source>
        <dbReference type="ARBA" id="ARBA00023125"/>
    </source>
</evidence>
<dbReference type="Gene3D" id="2.170.150.80">
    <property type="entry name" value="NAC domain"/>
    <property type="match status" value="1"/>
</dbReference>
<keyword evidence="2" id="KW-0805">Transcription regulation</keyword>
<keyword evidence="5" id="KW-0539">Nucleus</keyword>
<gene>
    <name evidence="7" type="ORF">QJS04_geneDACA022721</name>
</gene>
<organism evidence="7 8">
    <name type="scientific">Acorus gramineus</name>
    <name type="common">Dwarf sweet flag</name>
    <dbReference type="NCBI Taxonomy" id="55184"/>
    <lineage>
        <taxon>Eukaryota</taxon>
        <taxon>Viridiplantae</taxon>
        <taxon>Streptophyta</taxon>
        <taxon>Embryophyta</taxon>
        <taxon>Tracheophyta</taxon>
        <taxon>Spermatophyta</taxon>
        <taxon>Magnoliopsida</taxon>
        <taxon>Liliopsida</taxon>
        <taxon>Acoraceae</taxon>
        <taxon>Acorus</taxon>
    </lineage>
</organism>
<dbReference type="GO" id="GO:0003677">
    <property type="term" value="F:DNA binding"/>
    <property type="evidence" value="ECO:0007669"/>
    <property type="project" value="UniProtKB-KW"/>
</dbReference>
<accession>A0AAV9BRY1</accession>
<evidence type="ECO:0000256" key="2">
    <source>
        <dbReference type="ARBA" id="ARBA00023015"/>
    </source>
</evidence>
<proteinExistence type="predicted"/>
<dbReference type="PANTHER" id="PTHR31744">
    <property type="entry name" value="PROTEIN CUP-SHAPED COTYLEDON 2-RELATED"/>
    <property type="match status" value="1"/>
</dbReference>
<dbReference type="AlphaFoldDB" id="A0AAV9BRY1"/>
<comment type="caution">
    <text evidence="7">The sequence shown here is derived from an EMBL/GenBank/DDBJ whole genome shotgun (WGS) entry which is preliminary data.</text>
</comment>
<comment type="subcellular location">
    <subcellularLocation>
        <location evidence="1">Nucleus</location>
    </subcellularLocation>
</comment>
<sequence>MAPVTLPPGFRFHPTDEELITYYLDRKINGREIELQIIPEVDLYKCEPWDLPEKSYLPGKDMEWYYFSPRDRKYPNGSRTNRATKGGYWKATGKDRIVHSCKQLVGMKKTLVYYRGRAPHGVRTNWIMHEYRLVAGKHVEKLQDSYALCRVFKKIMCNQKNEFSLVSPHECLLGEDTSDSNNSNGRNNFRVATCETSSSEITQEVVAIHFSIDEANSAIEGYTYAVESPNPAKVIRISFFVKWSEKKNINTQWNKYLCGSTICLRINRFIVQVINYNNSFIFFSHHHPFSPKTVTFSLALIAPQFELRPAPLQNFRNSLFYSTKRSLLMFSFFFKS</sequence>
<evidence type="ECO:0000256" key="5">
    <source>
        <dbReference type="ARBA" id="ARBA00023242"/>
    </source>
</evidence>
<dbReference type="GO" id="GO:0006355">
    <property type="term" value="P:regulation of DNA-templated transcription"/>
    <property type="evidence" value="ECO:0007669"/>
    <property type="project" value="InterPro"/>
</dbReference>
<dbReference type="Pfam" id="PF02365">
    <property type="entry name" value="NAM"/>
    <property type="match status" value="1"/>
</dbReference>
<keyword evidence="8" id="KW-1185">Reference proteome</keyword>
<evidence type="ECO:0000259" key="6">
    <source>
        <dbReference type="PROSITE" id="PS51005"/>
    </source>
</evidence>
<dbReference type="EMBL" id="JAUJYN010000002">
    <property type="protein sequence ID" value="KAK1279066.1"/>
    <property type="molecule type" value="Genomic_DNA"/>
</dbReference>
<keyword evidence="3" id="KW-0238">DNA-binding</keyword>
<reference evidence="7" key="2">
    <citation type="submission" date="2023-06" db="EMBL/GenBank/DDBJ databases">
        <authorList>
            <person name="Ma L."/>
            <person name="Liu K.-W."/>
            <person name="Li Z."/>
            <person name="Hsiao Y.-Y."/>
            <person name="Qi Y."/>
            <person name="Fu T."/>
            <person name="Tang G."/>
            <person name="Zhang D."/>
            <person name="Sun W.-H."/>
            <person name="Liu D.-K."/>
            <person name="Li Y."/>
            <person name="Chen G.-Z."/>
            <person name="Liu X.-D."/>
            <person name="Liao X.-Y."/>
            <person name="Jiang Y.-T."/>
            <person name="Yu X."/>
            <person name="Hao Y."/>
            <person name="Huang J."/>
            <person name="Zhao X.-W."/>
            <person name="Ke S."/>
            <person name="Chen Y.-Y."/>
            <person name="Wu W.-L."/>
            <person name="Hsu J.-L."/>
            <person name="Lin Y.-F."/>
            <person name="Huang M.-D."/>
            <person name="Li C.-Y."/>
            <person name="Huang L."/>
            <person name="Wang Z.-W."/>
            <person name="Zhao X."/>
            <person name="Zhong W.-Y."/>
            <person name="Peng D.-H."/>
            <person name="Ahmad S."/>
            <person name="Lan S."/>
            <person name="Zhang J.-S."/>
            <person name="Tsai W.-C."/>
            <person name="Van De Peer Y."/>
            <person name="Liu Z.-J."/>
        </authorList>
    </citation>
    <scope>NUCLEOTIDE SEQUENCE</scope>
    <source>
        <strain evidence="7">SCP</strain>
        <tissue evidence="7">Leaves</tissue>
    </source>
</reference>
<dbReference type="GO" id="GO:0005634">
    <property type="term" value="C:nucleus"/>
    <property type="evidence" value="ECO:0007669"/>
    <property type="project" value="UniProtKB-SubCell"/>
</dbReference>
<keyword evidence="4" id="KW-0804">Transcription</keyword>
<dbReference type="SUPFAM" id="SSF101941">
    <property type="entry name" value="NAC domain"/>
    <property type="match status" value="1"/>
</dbReference>
<reference evidence="7" key="1">
    <citation type="journal article" date="2023" name="Nat. Commun.">
        <title>Diploid and tetraploid genomes of Acorus and the evolution of monocots.</title>
        <authorList>
            <person name="Ma L."/>
            <person name="Liu K.W."/>
            <person name="Li Z."/>
            <person name="Hsiao Y.Y."/>
            <person name="Qi Y."/>
            <person name="Fu T."/>
            <person name="Tang G.D."/>
            <person name="Zhang D."/>
            <person name="Sun W.H."/>
            <person name="Liu D.K."/>
            <person name="Li Y."/>
            <person name="Chen G.Z."/>
            <person name="Liu X.D."/>
            <person name="Liao X.Y."/>
            <person name="Jiang Y.T."/>
            <person name="Yu X."/>
            <person name="Hao Y."/>
            <person name="Huang J."/>
            <person name="Zhao X.W."/>
            <person name="Ke S."/>
            <person name="Chen Y.Y."/>
            <person name="Wu W.L."/>
            <person name="Hsu J.L."/>
            <person name="Lin Y.F."/>
            <person name="Huang M.D."/>
            <person name="Li C.Y."/>
            <person name="Huang L."/>
            <person name="Wang Z.W."/>
            <person name="Zhao X."/>
            <person name="Zhong W.Y."/>
            <person name="Peng D.H."/>
            <person name="Ahmad S."/>
            <person name="Lan S."/>
            <person name="Zhang J.S."/>
            <person name="Tsai W.C."/>
            <person name="Van de Peer Y."/>
            <person name="Liu Z.J."/>
        </authorList>
    </citation>
    <scope>NUCLEOTIDE SEQUENCE</scope>
    <source>
        <strain evidence="7">SCP</strain>
    </source>
</reference>
<protein>
    <submittedName>
        <fullName evidence="7">NAC domain-containing protein 78</fullName>
    </submittedName>
</protein>
<evidence type="ECO:0000313" key="7">
    <source>
        <dbReference type="EMBL" id="KAK1279066.1"/>
    </source>
</evidence>
<evidence type="ECO:0000256" key="1">
    <source>
        <dbReference type="ARBA" id="ARBA00004123"/>
    </source>
</evidence>
<dbReference type="FunFam" id="2.170.150.80:FF:000002">
    <property type="entry name" value="Nac domain-containing protein 86"/>
    <property type="match status" value="1"/>
</dbReference>